<dbReference type="Pfam" id="PF13527">
    <property type="entry name" value="Acetyltransf_9"/>
    <property type="match status" value="1"/>
</dbReference>
<accession>A0A927CE06</accession>
<sequence length="302" mass="34468">MSHNYQYDFEWNYNADEPKRERLFPLFKAVFNMKESDLKALYASGFANPTYTPFTYFHDGIAVANVSMFELPMRIGGRRVNAAGIQSVMTDPGHRGRGLFRQLFETMLTELDRRHEAGFLFTDSPRLYEGFGFREVEETFFVSPYRYRPGGPSTRSIRSIPSLRKLSLTNAEDVQVIQEQFRQHAPVSSVFAPMSHGASFYLNMLDPQLQSNLYYSEQLKALIVCKFEGETLKLYDIVGRRIPKLDEAAAAIGEPVSKVECYFHPDLLHPGPWTPIPSPGHLMVRGAIELPKQIHFPITAAF</sequence>
<dbReference type="GO" id="GO:0016747">
    <property type="term" value="F:acyltransferase activity, transferring groups other than amino-acyl groups"/>
    <property type="evidence" value="ECO:0007669"/>
    <property type="project" value="InterPro"/>
</dbReference>
<dbReference type="Proteomes" id="UP000639396">
    <property type="component" value="Unassembled WGS sequence"/>
</dbReference>
<feature type="domain" description="N-acetyltransferase" evidence="1">
    <location>
        <begin position="13"/>
        <end position="161"/>
    </location>
</feature>
<dbReference type="SUPFAM" id="SSF55729">
    <property type="entry name" value="Acyl-CoA N-acyltransferases (Nat)"/>
    <property type="match status" value="1"/>
</dbReference>
<organism evidence="2 3">
    <name type="scientific">Paenibacillus oceani</name>
    <dbReference type="NCBI Taxonomy" id="2772510"/>
    <lineage>
        <taxon>Bacteria</taxon>
        <taxon>Bacillati</taxon>
        <taxon>Bacillota</taxon>
        <taxon>Bacilli</taxon>
        <taxon>Bacillales</taxon>
        <taxon>Paenibacillaceae</taxon>
        <taxon>Paenibacillus</taxon>
    </lineage>
</organism>
<protein>
    <submittedName>
        <fullName evidence="2">GNAT family N-acetyltransferase</fullName>
    </submittedName>
</protein>
<proteinExistence type="predicted"/>
<gene>
    <name evidence="2" type="ORF">IDH45_19035</name>
</gene>
<name>A0A927CE06_9BACL</name>
<dbReference type="InterPro" id="IPR016181">
    <property type="entry name" value="Acyl_CoA_acyltransferase"/>
</dbReference>
<dbReference type="AlphaFoldDB" id="A0A927CE06"/>
<comment type="caution">
    <text evidence="2">The sequence shown here is derived from an EMBL/GenBank/DDBJ whole genome shotgun (WGS) entry which is preliminary data.</text>
</comment>
<dbReference type="PROSITE" id="PS51186">
    <property type="entry name" value="GNAT"/>
    <property type="match status" value="1"/>
</dbReference>
<keyword evidence="3" id="KW-1185">Reference proteome</keyword>
<dbReference type="Gene3D" id="3.40.630.30">
    <property type="match status" value="1"/>
</dbReference>
<dbReference type="EMBL" id="JACXJA010000026">
    <property type="protein sequence ID" value="MBD2864085.1"/>
    <property type="molecule type" value="Genomic_DNA"/>
</dbReference>
<dbReference type="InterPro" id="IPR000182">
    <property type="entry name" value="GNAT_dom"/>
</dbReference>
<evidence type="ECO:0000259" key="1">
    <source>
        <dbReference type="PROSITE" id="PS51186"/>
    </source>
</evidence>
<reference evidence="2" key="1">
    <citation type="submission" date="2020-09" db="EMBL/GenBank/DDBJ databases">
        <title>A novel bacterium of genus Paenibacillus, isolated from South China Sea.</title>
        <authorList>
            <person name="Huang H."/>
            <person name="Mo K."/>
            <person name="Hu Y."/>
        </authorList>
    </citation>
    <scope>NUCLEOTIDE SEQUENCE</scope>
    <source>
        <strain evidence="2">IB182363</strain>
    </source>
</reference>
<evidence type="ECO:0000313" key="2">
    <source>
        <dbReference type="EMBL" id="MBD2864085.1"/>
    </source>
</evidence>
<dbReference type="CDD" id="cd04301">
    <property type="entry name" value="NAT_SF"/>
    <property type="match status" value="1"/>
</dbReference>
<dbReference type="RefSeq" id="WP_190929706.1">
    <property type="nucleotide sequence ID" value="NZ_JACXJA010000026.1"/>
</dbReference>
<evidence type="ECO:0000313" key="3">
    <source>
        <dbReference type="Proteomes" id="UP000639396"/>
    </source>
</evidence>